<dbReference type="AlphaFoldDB" id="A0A8X8BTW7"/>
<feature type="non-terminal residue" evidence="2">
    <location>
        <position position="136"/>
    </location>
</feature>
<evidence type="ECO:0000256" key="1">
    <source>
        <dbReference type="SAM" id="Phobius"/>
    </source>
</evidence>
<sequence>MLQGDPESHMCPITREYVIGKAAMEVTYFRNEEEDFLSDLEVIRSHMDEMMGNTSGSGTIKDCGKSPDDELSWVEGRQRYVLGDSAMQQMAQSHVFLSGMGGLGIEIVYFLVKSHVQVLRNLTKFIMVTILGFDCP</sequence>
<evidence type="ECO:0000313" key="3">
    <source>
        <dbReference type="Proteomes" id="UP000886611"/>
    </source>
</evidence>
<keyword evidence="3" id="KW-1185">Reference proteome</keyword>
<comment type="caution">
    <text evidence="2">The sequence shown here is derived from an EMBL/GenBank/DDBJ whole genome shotgun (WGS) entry which is preliminary data.</text>
</comment>
<dbReference type="SUPFAM" id="SSF69572">
    <property type="entry name" value="Activating enzymes of the ubiquitin-like proteins"/>
    <property type="match status" value="1"/>
</dbReference>
<organism evidence="2 3">
    <name type="scientific">Polypterus senegalus</name>
    <name type="common">Senegal bichir</name>
    <dbReference type="NCBI Taxonomy" id="55291"/>
    <lineage>
        <taxon>Eukaryota</taxon>
        <taxon>Metazoa</taxon>
        <taxon>Chordata</taxon>
        <taxon>Craniata</taxon>
        <taxon>Vertebrata</taxon>
        <taxon>Euteleostomi</taxon>
        <taxon>Actinopterygii</taxon>
        <taxon>Polypteriformes</taxon>
        <taxon>Polypteridae</taxon>
        <taxon>Polypterus</taxon>
    </lineage>
</organism>
<protein>
    <submittedName>
        <fullName evidence="2">UBA6 enzyme</fullName>
    </submittedName>
</protein>
<keyword evidence="1" id="KW-0472">Membrane</keyword>
<keyword evidence="1" id="KW-1133">Transmembrane helix</keyword>
<dbReference type="InterPro" id="IPR035985">
    <property type="entry name" value="Ubiquitin-activating_enz"/>
</dbReference>
<accession>A0A8X8BTW7</accession>
<dbReference type="Gene3D" id="3.40.50.720">
    <property type="entry name" value="NAD(P)-binding Rossmann-like Domain"/>
    <property type="match status" value="1"/>
</dbReference>
<proteinExistence type="predicted"/>
<dbReference type="GO" id="GO:0008641">
    <property type="term" value="F:ubiquitin-like modifier activating enzyme activity"/>
    <property type="evidence" value="ECO:0007669"/>
    <property type="project" value="InterPro"/>
</dbReference>
<gene>
    <name evidence="2" type="primary">Uba6_0</name>
    <name evidence="2" type="ORF">GTO96_0020261</name>
</gene>
<dbReference type="Proteomes" id="UP000886611">
    <property type="component" value="Unassembled WGS sequence"/>
</dbReference>
<dbReference type="EMBL" id="JAATIS010001241">
    <property type="protein sequence ID" value="KAG2466377.1"/>
    <property type="molecule type" value="Genomic_DNA"/>
</dbReference>
<feature type="non-terminal residue" evidence="2">
    <location>
        <position position="1"/>
    </location>
</feature>
<evidence type="ECO:0000313" key="2">
    <source>
        <dbReference type="EMBL" id="KAG2466377.1"/>
    </source>
</evidence>
<keyword evidence="1" id="KW-0812">Transmembrane</keyword>
<feature type="transmembrane region" description="Helical" evidence="1">
    <location>
        <begin position="95"/>
        <end position="112"/>
    </location>
</feature>
<name>A0A8X8BTW7_POLSE</name>
<reference evidence="2 3" key="1">
    <citation type="journal article" date="2021" name="Cell">
        <title>Tracing the genetic footprints of vertebrate landing in non-teleost ray-finned fishes.</title>
        <authorList>
            <person name="Bi X."/>
            <person name="Wang K."/>
            <person name="Yang L."/>
            <person name="Pan H."/>
            <person name="Jiang H."/>
            <person name="Wei Q."/>
            <person name="Fang M."/>
            <person name="Yu H."/>
            <person name="Zhu C."/>
            <person name="Cai Y."/>
            <person name="He Y."/>
            <person name="Gan X."/>
            <person name="Zeng H."/>
            <person name="Yu D."/>
            <person name="Zhu Y."/>
            <person name="Jiang H."/>
            <person name="Qiu Q."/>
            <person name="Yang H."/>
            <person name="Zhang Y.E."/>
            <person name="Wang W."/>
            <person name="Zhu M."/>
            <person name="He S."/>
            <person name="Zhang G."/>
        </authorList>
    </citation>
    <scope>NUCLEOTIDE SEQUENCE [LARGE SCALE GENOMIC DNA]</scope>
    <source>
        <strain evidence="2">Bchr_013</strain>
    </source>
</reference>